<evidence type="ECO:0000256" key="1">
    <source>
        <dbReference type="SAM" id="MobiDB-lite"/>
    </source>
</evidence>
<evidence type="ECO:0000313" key="3">
    <source>
        <dbReference type="EMBL" id="JAP73503.1"/>
    </source>
</evidence>
<dbReference type="AlphaFoldDB" id="A0A131Y1Y4"/>
<reference evidence="3" key="1">
    <citation type="submission" date="2016-02" db="EMBL/GenBank/DDBJ databases">
        <title>RNAseq analyses of the midgut from blood- or serum-fed Ixodes ricinus ticks.</title>
        <authorList>
            <person name="Perner J."/>
            <person name="Provaznik J."/>
            <person name="Schrenkova J."/>
            <person name="Urbanova V."/>
            <person name="Ribeiro J.M."/>
            <person name="Kopacek P."/>
        </authorList>
    </citation>
    <scope>NUCLEOTIDE SEQUENCE</scope>
    <source>
        <tissue evidence="3">Gut</tissue>
    </source>
</reference>
<dbReference type="InterPro" id="IPR013783">
    <property type="entry name" value="Ig-like_fold"/>
</dbReference>
<dbReference type="CDD" id="cd14349">
    <property type="entry name" value="UBA_CF106"/>
    <property type="match status" value="1"/>
</dbReference>
<accession>A0A131Y1Y4</accession>
<proteinExistence type="evidence at transcript level"/>
<dbReference type="FunFam" id="1.10.8.10:FF:000015">
    <property type="entry name" value="Chromosome 6 C6orf106 homolog"/>
    <property type="match status" value="1"/>
</dbReference>
<dbReference type="GO" id="GO:0000407">
    <property type="term" value="C:phagophore assembly site"/>
    <property type="evidence" value="ECO:0007669"/>
    <property type="project" value="TreeGrafter"/>
</dbReference>
<dbReference type="Pfam" id="PF16158">
    <property type="entry name" value="N_BRCA1_IG"/>
    <property type="match status" value="1"/>
</dbReference>
<dbReference type="CDD" id="cd14947">
    <property type="entry name" value="NBR1_like"/>
    <property type="match status" value="1"/>
</dbReference>
<feature type="compositionally biased region" description="Low complexity" evidence="1">
    <location>
        <begin position="242"/>
        <end position="252"/>
    </location>
</feature>
<dbReference type="InterPro" id="IPR039517">
    <property type="entry name" value="C6orf106_UBA-like"/>
</dbReference>
<feature type="domain" description="Nbr1 FW" evidence="2">
    <location>
        <begin position="81"/>
        <end position="178"/>
    </location>
</feature>
<dbReference type="EMBL" id="GEFM01002293">
    <property type="protein sequence ID" value="JAP73503.1"/>
    <property type="molecule type" value="mRNA"/>
</dbReference>
<dbReference type="Gene3D" id="2.60.40.10">
    <property type="entry name" value="Immunoglobulins"/>
    <property type="match status" value="1"/>
</dbReference>
<feature type="compositionally biased region" description="Pro residues" evidence="1">
    <location>
        <begin position="201"/>
        <end position="210"/>
    </location>
</feature>
<sequence length="292" mass="31441">MDIDSDLDLNLLQQFSCLGTTDRDVLVCQLQKVLGYQLNPAGCAFFLDMNNWNLQAAVCSYFDFEAPKENGPGMTLIKDVTIGEGEAVPPNTRFIKTWRIQNTGESDWPPMCTLRFVGGDHLGHTDSVGVESLRPGDTTDVSVEMASPGKPGIYQGQWRMASLGGQVFGEVIWVILTVAEGGLLAVTQQMEAFHQLGSPPRGTPTVPPAGNPFATSPGTVTELAPPCERPSSPFSGFPATPPHQRQPFPHQQHASEPPSPMRTGLPHEHGAVGDGVIRCPSALNHSPDDMMS</sequence>
<dbReference type="GO" id="GO:0043130">
    <property type="term" value="F:ubiquitin binding"/>
    <property type="evidence" value="ECO:0007669"/>
    <property type="project" value="TreeGrafter"/>
</dbReference>
<organism evidence="3">
    <name type="scientific">Ixodes ricinus</name>
    <name type="common">Common tick</name>
    <name type="synonym">Acarus ricinus</name>
    <dbReference type="NCBI Taxonomy" id="34613"/>
    <lineage>
        <taxon>Eukaryota</taxon>
        <taxon>Metazoa</taxon>
        <taxon>Ecdysozoa</taxon>
        <taxon>Arthropoda</taxon>
        <taxon>Chelicerata</taxon>
        <taxon>Arachnida</taxon>
        <taxon>Acari</taxon>
        <taxon>Parasitiformes</taxon>
        <taxon>Ixodida</taxon>
        <taxon>Ixodoidea</taxon>
        <taxon>Ixodidae</taxon>
        <taxon>Ixodinae</taxon>
        <taxon>Ixodes</taxon>
    </lineage>
</organism>
<dbReference type="PANTHER" id="PTHR20930:SF0">
    <property type="entry name" value="PROTEIN ILRUN"/>
    <property type="match status" value="1"/>
</dbReference>
<dbReference type="InterPro" id="IPR032350">
    <property type="entry name" value="Nbr1_FW"/>
</dbReference>
<feature type="region of interest" description="Disordered" evidence="1">
    <location>
        <begin position="195"/>
        <end position="292"/>
    </location>
</feature>
<name>A0A131Y1Y4_IXORI</name>
<dbReference type="GO" id="GO:0016236">
    <property type="term" value="P:macroautophagy"/>
    <property type="evidence" value="ECO:0007669"/>
    <property type="project" value="TreeGrafter"/>
</dbReference>
<dbReference type="Gene3D" id="1.10.8.10">
    <property type="entry name" value="DNA helicase RuvA subunit, C-terminal domain"/>
    <property type="match status" value="1"/>
</dbReference>
<protein>
    <recommendedName>
        <fullName evidence="2">Nbr1 FW domain-containing protein</fullName>
    </recommendedName>
</protein>
<dbReference type="PANTHER" id="PTHR20930">
    <property type="entry name" value="OVARIAN CARCINOMA ANTIGEN CA125-RELATED"/>
    <property type="match status" value="1"/>
</dbReference>
<dbReference type="Pfam" id="PF14555">
    <property type="entry name" value="UBA_4"/>
    <property type="match status" value="1"/>
</dbReference>
<evidence type="ECO:0000259" key="2">
    <source>
        <dbReference type="Pfam" id="PF16158"/>
    </source>
</evidence>